<organism evidence="1 2">
    <name type="scientific">Aminipila terrae</name>
    <dbReference type="NCBI Taxonomy" id="2697030"/>
    <lineage>
        <taxon>Bacteria</taxon>
        <taxon>Bacillati</taxon>
        <taxon>Bacillota</taxon>
        <taxon>Clostridia</taxon>
        <taxon>Peptostreptococcales</taxon>
        <taxon>Anaerovoracaceae</taxon>
        <taxon>Aminipila</taxon>
    </lineage>
</organism>
<dbReference type="EMBL" id="CP047591">
    <property type="protein sequence ID" value="QHI73485.1"/>
    <property type="molecule type" value="Genomic_DNA"/>
</dbReference>
<evidence type="ECO:0000313" key="2">
    <source>
        <dbReference type="Proteomes" id="UP000463883"/>
    </source>
</evidence>
<evidence type="ECO:0000313" key="1">
    <source>
        <dbReference type="EMBL" id="QHI73485.1"/>
    </source>
</evidence>
<accession>A0A6P1MR61</accession>
<dbReference type="AlphaFoldDB" id="A0A6P1MR61"/>
<name>A0A6P1MR61_9FIRM</name>
<dbReference type="RefSeq" id="WP_162363250.1">
    <property type="nucleotide sequence ID" value="NZ_CP047591.1"/>
</dbReference>
<dbReference type="Proteomes" id="UP000463883">
    <property type="component" value="Chromosome"/>
</dbReference>
<reference evidence="1 2" key="1">
    <citation type="submission" date="2020-01" db="EMBL/GenBank/DDBJ databases">
        <title>Genomic analysis of Aminipila sp. CBA3637.</title>
        <authorList>
            <person name="Kim Y.B."/>
            <person name="Roh S.W."/>
        </authorList>
    </citation>
    <scope>NUCLEOTIDE SEQUENCE [LARGE SCALE GENOMIC DNA]</scope>
    <source>
        <strain evidence="1 2">CBA3637</strain>
    </source>
</reference>
<dbReference type="KEGG" id="amic:Ami3637_14850"/>
<sequence>MDIKDNDELRNFVKRIRLELQKNNEINLANDLKNWNNESFTSSSEFLGELMLLLEKVKLSMQISDVKKKEIIECILIIRKALTV</sequence>
<keyword evidence="2" id="KW-1185">Reference proteome</keyword>
<gene>
    <name evidence="1" type="ORF">Ami3637_14850</name>
</gene>
<proteinExistence type="predicted"/>
<protein>
    <submittedName>
        <fullName evidence="1">Uncharacterized protein</fullName>
    </submittedName>
</protein>